<gene>
    <name evidence="2" type="ORF">IPN02_07640</name>
</gene>
<feature type="region of interest" description="Disordered" evidence="1">
    <location>
        <begin position="125"/>
        <end position="145"/>
    </location>
</feature>
<feature type="compositionally biased region" description="Basic residues" evidence="1">
    <location>
        <begin position="26"/>
        <end position="35"/>
    </location>
</feature>
<dbReference type="Proteomes" id="UP000727993">
    <property type="component" value="Unassembled WGS sequence"/>
</dbReference>
<organism evidence="2 3">
    <name type="scientific">Candidatus Neomicrothrix subdominans</name>
    <dbReference type="NCBI Taxonomy" id="2954438"/>
    <lineage>
        <taxon>Bacteria</taxon>
        <taxon>Bacillati</taxon>
        <taxon>Actinomycetota</taxon>
        <taxon>Acidimicrobiia</taxon>
        <taxon>Acidimicrobiales</taxon>
        <taxon>Microthrixaceae</taxon>
        <taxon>Candidatus Neomicrothrix</taxon>
    </lineage>
</organism>
<protein>
    <submittedName>
        <fullName evidence="2">Uncharacterized protein</fullName>
    </submittedName>
</protein>
<evidence type="ECO:0000313" key="3">
    <source>
        <dbReference type="Proteomes" id="UP000727993"/>
    </source>
</evidence>
<evidence type="ECO:0000313" key="2">
    <source>
        <dbReference type="EMBL" id="MBK9296701.1"/>
    </source>
</evidence>
<dbReference type="EMBL" id="JADJZA010000005">
    <property type="protein sequence ID" value="MBK9296701.1"/>
    <property type="molecule type" value="Genomic_DNA"/>
</dbReference>
<accession>A0A936NBM8</accession>
<evidence type="ECO:0000256" key="1">
    <source>
        <dbReference type="SAM" id="MobiDB-lite"/>
    </source>
</evidence>
<name>A0A936NBM8_9ACTN</name>
<dbReference type="AlphaFoldDB" id="A0A936NBM8"/>
<sequence length="145" mass="15920">MQKAAALFLQKAAGVFMQEPAAKRDPVRKRPRGKRNIPADASAHDHSSNDPFEAFWERYPRRKEPKAAAKALTKALKDGAHLDEILAGAERYAAEVERGGFAPQFVKYPATWLNKGCWADEPESVTAVRNNGGPRQLPQRSGPGG</sequence>
<feature type="region of interest" description="Disordered" evidence="1">
    <location>
        <begin position="19"/>
        <end position="51"/>
    </location>
</feature>
<comment type="caution">
    <text evidence="2">The sequence shown here is derived from an EMBL/GenBank/DDBJ whole genome shotgun (WGS) entry which is preliminary data.</text>
</comment>
<proteinExistence type="predicted"/>
<reference evidence="2 3" key="1">
    <citation type="submission" date="2020-10" db="EMBL/GenBank/DDBJ databases">
        <title>Connecting structure to function with the recovery of over 1000 high-quality activated sludge metagenome-assembled genomes encoding full-length rRNA genes using long-read sequencing.</title>
        <authorList>
            <person name="Singleton C.M."/>
            <person name="Petriglieri F."/>
            <person name="Kristensen J.M."/>
            <person name="Kirkegaard R.H."/>
            <person name="Michaelsen T.Y."/>
            <person name="Andersen M.H."/>
            <person name="Karst S.M."/>
            <person name="Dueholm M.S."/>
            <person name="Nielsen P.H."/>
            <person name="Albertsen M."/>
        </authorList>
    </citation>
    <scope>NUCLEOTIDE SEQUENCE [LARGE SCALE GENOMIC DNA]</scope>
    <source>
        <strain evidence="2">Lyne_18-Q3-R50-59_MAXAC.006</strain>
    </source>
</reference>